<evidence type="ECO:0000259" key="6">
    <source>
        <dbReference type="PROSITE" id="PS51387"/>
    </source>
</evidence>
<organism evidence="7 8">
    <name type="scientific">Helicocarpus griseus UAMH5409</name>
    <dbReference type="NCBI Taxonomy" id="1447875"/>
    <lineage>
        <taxon>Eukaryota</taxon>
        <taxon>Fungi</taxon>
        <taxon>Dikarya</taxon>
        <taxon>Ascomycota</taxon>
        <taxon>Pezizomycotina</taxon>
        <taxon>Eurotiomycetes</taxon>
        <taxon>Eurotiomycetidae</taxon>
        <taxon>Onygenales</taxon>
        <taxon>Ajellomycetaceae</taxon>
        <taxon>Helicocarpus</taxon>
    </lineage>
</organism>
<name>A0A2B7WLH4_9EURO</name>
<reference evidence="7 8" key="1">
    <citation type="submission" date="2017-10" db="EMBL/GenBank/DDBJ databases">
        <title>Comparative genomics in systemic dimorphic fungi from Ajellomycetaceae.</title>
        <authorList>
            <person name="Munoz J.F."/>
            <person name="Mcewen J.G."/>
            <person name="Clay O.K."/>
            <person name="Cuomo C.A."/>
        </authorList>
    </citation>
    <scope>NUCLEOTIDE SEQUENCE [LARGE SCALE GENOMIC DNA]</scope>
    <source>
        <strain evidence="7 8">UAMH5409</strain>
    </source>
</reference>
<keyword evidence="5" id="KW-0732">Signal</keyword>
<comment type="caution">
    <text evidence="7">The sequence shown here is derived from an EMBL/GenBank/DDBJ whole genome shotgun (WGS) entry which is preliminary data.</text>
</comment>
<feature type="domain" description="FAD-binding PCMH-type" evidence="6">
    <location>
        <begin position="83"/>
        <end position="258"/>
    </location>
</feature>
<keyword evidence="2" id="KW-0285">Flavoprotein</keyword>
<dbReference type="InterPro" id="IPR016169">
    <property type="entry name" value="FAD-bd_PCMH_sub2"/>
</dbReference>
<accession>A0A2B7WLH4</accession>
<gene>
    <name evidence="7" type="ORF">AJ79_09174</name>
</gene>
<dbReference type="InterPro" id="IPR036318">
    <property type="entry name" value="FAD-bd_PCMH-like_sf"/>
</dbReference>
<feature type="chain" id="PRO_5012541345" description="FAD-binding PCMH-type domain-containing protein" evidence="5">
    <location>
        <begin position="20"/>
        <end position="521"/>
    </location>
</feature>
<keyword evidence="8" id="KW-1185">Reference proteome</keyword>
<dbReference type="OrthoDB" id="2151789at2759"/>
<dbReference type="Gene3D" id="3.30.465.10">
    <property type="match status" value="1"/>
</dbReference>
<dbReference type="PANTHER" id="PTHR42973:SF53">
    <property type="entry name" value="FAD-BINDING PCMH-TYPE DOMAIN-CONTAINING PROTEIN-RELATED"/>
    <property type="match status" value="1"/>
</dbReference>
<evidence type="ECO:0000256" key="5">
    <source>
        <dbReference type="SAM" id="SignalP"/>
    </source>
</evidence>
<evidence type="ECO:0000256" key="2">
    <source>
        <dbReference type="ARBA" id="ARBA00022630"/>
    </source>
</evidence>
<dbReference type="InterPro" id="IPR016166">
    <property type="entry name" value="FAD-bd_PCMH"/>
</dbReference>
<keyword evidence="4" id="KW-0560">Oxidoreductase</keyword>
<dbReference type="Pfam" id="PF01565">
    <property type="entry name" value="FAD_binding_4"/>
    <property type="match status" value="1"/>
</dbReference>
<evidence type="ECO:0000256" key="4">
    <source>
        <dbReference type="ARBA" id="ARBA00023002"/>
    </source>
</evidence>
<dbReference type="SUPFAM" id="SSF56176">
    <property type="entry name" value="FAD-binding/transporter-associated domain-like"/>
    <property type="match status" value="1"/>
</dbReference>
<protein>
    <recommendedName>
        <fullName evidence="6">FAD-binding PCMH-type domain-containing protein</fullName>
    </recommendedName>
</protein>
<dbReference type="GO" id="GO:0016491">
    <property type="term" value="F:oxidoreductase activity"/>
    <property type="evidence" value="ECO:0007669"/>
    <property type="project" value="UniProtKB-KW"/>
</dbReference>
<dbReference type="AlphaFoldDB" id="A0A2B7WLH4"/>
<evidence type="ECO:0000256" key="1">
    <source>
        <dbReference type="ARBA" id="ARBA00005466"/>
    </source>
</evidence>
<dbReference type="InterPro" id="IPR006094">
    <property type="entry name" value="Oxid_FAD_bind_N"/>
</dbReference>
<keyword evidence="3" id="KW-0274">FAD</keyword>
<evidence type="ECO:0000313" key="7">
    <source>
        <dbReference type="EMBL" id="PGG97504.1"/>
    </source>
</evidence>
<evidence type="ECO:0000256" key="3">
    <source>
        <dbReference type="ARBA" id="ARBA00022827"/>
    </source>
</evidence>
<dbReference type="InterPro" id="IPR050416">
    <property type="entry name" value="FAD-linked_Oxidoreductase"/>
</dbReference>
<dbReference type="STRING" id="1447875.A0A2B7WLH4"/>
<dbReference type="Proteomes" id="UP000223968">
    <property type="component" value="Unassembled WGS sequence"/>
</dbReference>
<dbReference type="GO" id="GO:0071949">
    <property type="term" value="F:FAD binding"/>
    <property type="evidence" value="ECO:0007669"/>
    <property type="project" value="InterPro"/>
</dbReference>
<sequence length="521" mass="56631">MRSFSVLTAVLCLRDLAEGHSFGAVRHDLADLPSYKPPTGQALEAAKGHATCRELRAKHRKDVYFPDTQDYKVQITYHWDEDAVLYPHCVFAPHDAKTLADGLSIITKHKTPFGVRSGGHMPNSGAASTDDGVLIAMSNFRQVETVPTPNDFGTPYVRLGPGPSWGEIYDILAKEGVTISAGRVYSVGTSLALGGGLSYFSGDRGWACNDVVNYEIVLANSTVVQANERENPDLFWALKGGSSNFGIVTRYDFKYFEVGQVFGGSVVWDPAHYADYLAAEASFISPGGGHEDTKAAIMPNFEISLLTEKIAHGAVLLYNAPDPDPVALQNFTAIPATSGYLGVQDFTNITASTNAYATRDFRWSFYDVTLKADARSMYLINDTVISLAKQEIPGLNVSVGAAVQPVTQQHLKAARAAGGDALDLDPEDGSFIIALIYANWDDPALDPQVVRWSELAISELTKRAKAEDLHYPFIFLNDAGPGQNPFETYGKGKSLPKLQQVSKAYDPEGVFQTYTGGFKVF</sequence>
<evidence type="ECO:0000313" key="8">
    <source>
        <dbReference type="Proteomes" id="UP000223968"/>
    </source>
</evidence>
<proteinExistence type="inferred from homology"/>
<dbReference type="PANTHER" id="PTHR42973">
    <property type="entry name" value="BINDING OXIDOREDUCTASE, PUTATIVE (AFU_ORTHOLOGUE AFUA_1G17690)-RELATED"/>
    <property type="match status" value="1"/>
</dbReference>
<comment type="similarity">
    <text evidence="1">Belongs to the oxygen-dependent FAD-linked oxidoreductase family.</text>
</comment>
<feature type="signal peptide" evidence="5">
    <location>
        <begin position="1"/>
        <end position="19"/>
    </location>
</feature>
<dbReference type="PROSITE" id="PS51387">
    <property type="entry name" value="FAD_PCMH"/>
    <property type="match status" value="1"/>
</dbReference>
<dbReference type="EMBL" id="PDNB01000246">
    <property type="protein sequence ID" value="PGG97504.1"/>
    <property type="molecule type" value="Genomic_DNA"/>
</dbReference>